<reference evidence="3" key="1">
    <citation type="journal article" date="2016" name="Nature">
        <title>Genome evolution in the allotetraploid frog Xenopus laevis.</title>
        <authorList>
            <person name="Session A.M."/>
            <person name="Uno Y."/>
            <person name="Kwon T."/>
            <person name="Chapman J.A."/>
            <person name="Toyoda A."/>
            <person name="Takahashi S."/>
            <person name="Fukui A."/>
            <person name="Hikosaka A."/>
            <person name="Suzuki A."/>
            <person name="Kondo M."/>
            <person name="van Heeringen S.J."/>
            <person name="Quigley I."/>
            <person name="Heinz S."/>
            <person name="Ogino H."/>
            <person name="Ochi H."/>
            <person name="Hellsten U."/>
            <person name="Lyons J.B."/>
            <person name="Simakov O."/>
            <person name="Putnam N."/>
            <person name="Stites J."/>
            <person name="Kuroki Y."/>
            <person name="Tanaka T."/>
            <person name="Michiue T."/>
            <person name="Watanabe M."/>
            <person name="Bogdanovic O."/>
            <person name="Lister R."/>
            <person name="Georgiou G."/>
            <person name="Paranjpe S.S."/>
            <person name="van Kruijsbergen I."/>
            <person name="Shu S."/>
            <person name="Carlson J."/>
            <person name="Kinoshita T."/>
            <person name="Ohta Y."/>
            <person name="Mawaribuchi S."/>
            <person name="Jenkins J."/>
            <person name="Grimwood J."/>
            <person name="Schmutz J."/>
            <person name="Mitros T."/>
            <person name="Mozaffari S.V."/>
            <person name="Suzuki Y."/>
            <person name="Haramoto Y."/>
            <person name="Yamamoto T.S."/>
            <person name="Takagi C."/>
            <person name="Heald R."/>
            <person name="Miller K."/>
            <person name="Haudenschild C."/>
            <person name="Kitzman J."/>
            <person name="Nakayama T."/>
            <person name="Izutsu Y."/>
            <person name="Robert J."/>
            <person name="Fortriede J."/>
            <person name="Burns K."/>
            <person name="Lotay V."/>
            <person name="Karimi K."/>
            <person name="Yasuoka Y."/>
            <person name="Dichmann D.S."/>
            <person name="Flajnik M.F."/>
            <person name="Houston D.W."/>
            <person name="Shendure J."/>
            <person name="DuPasquier L."/>
            <person name="Vize P.D."/>
            <person name="Zorn A.M."/>
            <person name="Ito M."/>
            <person name="Marcotte E.M."/>
            <person name="Wallingford J.B."/>
            <person name="Ito Y."/>
            <person name="Asashima M."/>
            <person name="Ueno N."/>
            <person name="Matsuda Y."/>
            <person name="Veenstra G.J."/>
            <person name="Fujiyama A."/>
            <person name="Harland R.M."/>
            <person name="Taira M."/>
            <person name="Rokhsar D.S."/>
        </authorList>
    </citation>
    <scope>NUCLEOTIDE SEQUENCE [LARGE SCALE GENOMIC DNA]</scope>
    <source>
        <strain evidence="3">J</strain>
    </source>
</reference>
<keyword evidence="1" id="KW-1133">Transmembrane helix</keyword>
<dbReference type="Proteomes" id="UP000694892">
    <property type="component" value="Chromosome 8S"/>
</dbReference>
<keyword evidence="1" id="KW-0472">Membrane</keyword>
<evidence type="ECO:0000256" key="1">
    <source>
        <dbReference type="SAM" id="Phobius"/>
    </source>
</evidence>
<protein>
    <submittedName>
        <fullName evidence="2">Uncharacterized protein</fullName>
    </submittedName>
</protein>
<keyword evidence="1" id="KW-0812">Transmembrane</keyword>
<accession>A0A974H4Z1</accession>
<sequence>MDKMLGRLEVISTWLSEIFIVFLIFSVQDYGLFILSYCHNVEFSMCLPFHLFARLKQGLFQFSSYYKKKTKKKKKDNKLDI</sequence>
<dbReference type="EMBL" id="CM004481">
    <property type="protein sequence ID" value="OCT65027.1"/>
    <property type="molecule type" value="Genomic_DNA"/>
</dbReference>
<name>A0A974H4Z1_XENLA</name>
<evidence type="ECO:0000313" key="3">
    <source>
        <dbReference type="Proteomes" id="UP000694892"/>
    </source>
</evidence>
<proteinExistence type="predicted"/>
<feature type="transmembrane region" description="Helical" evidence="1">
    <location>
        <begin position="12"/>
        <end position="35"/>
    </location>
</feature>
<gene>
    <name evidence="2" type="ORF">XELAEV_18041268mg</name>
</gene>
<evidence type="ECO:0000313" key="2">
    <source>
        <dbReference type="EMBL" id="OCT65027.1"/>
    </source>
</evidence>
<dbReference type="AlphaFoldDB" id="A0A974H4Z1"/>
<organism evidence="2 3">
    <name type="scientific">Xenopus laevis</name>
    <name type="common">African clawed frog</name>
    <dbReference type="NCBI Taxonomy" id="8355"/>
    <lineage>
        <taxon>Eukaryota</taxon>
        <taxon>Metazoa</taxon>
        <taxon>Chordata</taxon>
        <taxon>Craniata</taxon>
        <taxon>Vertebrata</taxon>
        <taxon>Euteleostomi</taxon>
        <taxon>Amphibia</taxon>
        <taxon>Batrachia</taxon>
        <taxon>Anura</taxon>
        <taxon>Pipoidea</taxon>
        <taxon>Pipidae</taxon>
        <taxon>Xenopodinae</taxon>
        <taxon>Xenopus</taxon>
        <taxon>Xenopus</taxon>
    </lineage>
</organism>